<dbReference type="RefSeq" id="WP_095073059.1">
    <property type="nucleotide sequence ID" value="NZ_LT899436.1"/>
</dbReference>
<keyword evidence="2" id="KW-1185">Reference proteome</keyword>
<dbReference type="EMBL" id="LT899436">
    <property type="protein sequence ID" value="SNR16482.1"/>
    <property type="molecule type" value="Genomic_DNA"/>
</dbReference>
<gene>
    <name evidence="1" type="ORF">TJEJU_2808</name>
</gene>
<dbReference type="AlphaFoldDB" id="A0A238UBM0"/>
<organism evidence="1 2">
    <name type="scientific">Tenacibaculum jejuense</name>
    <dbReference type="NCBI Taxonomy" id="584609"/>
    <lineage>
        <taxon>Bacteria</taxon>
        <taxon>Pseudomonadati</taxon>
        <taxon>Bacteroidota</taxon>
        <taxon>Flavobacteriia</taxon>
        <taxon>Flavobacteriales</taxon>
        <taxon>Flavobacteriaceae</taxon>
        <taxon>Tenacibaculum</taxon>
    </lineage>
</organism>
<dbReference type="Proteomes" id="UP000215214">
    <property type="component" value="Chromosome TJEJU"/>
</dbReference>
<accession>A0A238UBM0</accession>
<reference evidence="1 2" key="1">
    <citation type="submission" date="2017-07" db="EMBL/GenBank/DDBJ databases">
        <authorList>
            <person name="Sun Z.S."/>
            <person name="Albrecht U."/>
            <person name="Echele G."/>
            <person name="Lee C.C."/>
        </authorList>
    </citation>
    <scope>NUCLEOTIDE SEQUENCE [LARGE SCALE GENOMIC DNA]</scope>
    <source>
        <strain evidence="2">type strain: KCTC 22618</strain>
    </source>
</reference>
<proteinExistence type="predicted"/>
<protein>
    <recommendedName>
        <fullName evidence="3">Glycosyl transferase family 28 C-terminal domain-containing protein</fullName>
    </recommendedName>
</protein>
<dbReference type="KEGG" id="tje:TJEJU_2808"/>
<evidence type="ECO:0008006" key="3">
    <source>
        <dbReference type="Google" id="ProtNLM"/>
    </source>
</evidence>
<name>A0A238UBM0_9FLAO</name>
<evidence type="ECO:0000313" key="1">
    <source>
        <dbReference type="EMBL" id="SNR16482.1"/>
    </source>
</evidence>
<evidence type="ECO:0000313" key="2">
    <source>
        <dbReference type="Proteomes" id="UP000215214"/>
    </source>
</evidence>
<dbReference type="OrthoDB" id="9813876at2"/>
<sequence>MYLFYVYGSGLGHLTRVRNFIHTKNIAFDKCVIVTNSSYKNYFPDTATIIFRENDFFKDSLKISSLLNNCIDKYSITTVFIDVFFAGFYGELNSFFKKAKGLKFVLLARILNQEYFSKCHSICFDTIYTLEKGITLEKYNYKHKEEIQLTPYPQKNNSLSIKIKKPYFLILHSAPLEEVLLLYKQALLYRKNEYIYIQTYINDFPVHFLEEKTTLITKEKTDLKLLKSAKKIFSGCGFNSTIETKEYRKKQHIIPFKRKYDDQFKRKDIITNQ</sequence>